<dbReference type="GeneID" id="97548731"/>
<protein>
    <submittedName>
        <fullName evidence="1">Uncharacterized protein</fullName>
    </submittedName>
</protein>
<gene>
    <name evidence="1" type="ORF">DK846_06380</name>
</gene>
<dbReference type="RefSeq" id="WP_109968101.1">
    <property type="nucleotide sequence ID" value="NZ_CP176093.1"/>
</dbReference>
<proteinExistence type="predicted"/>
<comment type="caution">
    <text evidence="1">The sequence shown here is derived from an EMBL/GenBank/DDBJ whole genome shotgun (WGS) entry which is preliminary data.</text>
</comment>
<dbReference type="AlphaFoldDB" id="A0A2V2MYP8"/>
<dbReference type="EMBL" id="QGMY01000006">
    <property type="protein sequence ID" value="PWR72589.1"/>
    <property type="molecule type" value="Genomic_DNA"/>
</dbReference>
<evidence type="ECO:0000313" key="2">
    <source>
        <dbReference type="Proteomes" id="UP000245657"/>
    </source>
</evidence>
<accession>A0A2V2MYP8</accession>
<sequence length="78" mass="8851">MILGFIIIGGAVHPVAAYNTDVYQDGGILTGEPVKTHPGYNPETLKQMNETRDFFLAIRQNRSNLTHEEQKYLPIFFI</sequence>
<evidence type="ECO:0000313" key="1">
    <source>
        <dbReference type="EMBL" id="PWR72589.1"/>
    </source>
</evidence>
<organism evidence="1 2">
    <name type="scientific">Methanospirillum lacunae</name>
    <dbReference type="NCBI Taxonomy" id="668570"/>
    <lineage>
        <taxon>Archaea</taxon>
        <taxon>Methanobacteriati</taxon>
        <taxon>Methanobacteriota</taxon>
        <taxon>Stenosarchaea group</taxon>
        <taxon>Methanomicrobia</taxon>
        <taxon>Methanomicrobiales</taxon>
        <taxon>Methanospirillaceae</taxon>
        <taxon>Methanospirillum</taxon>
    </lineage>
</organism>
<dbReference type="Proteomes" id="UP000245657">
    <property type="component" value="Unassembled WGS sequence"/>
</dbReference>
<keyword evidence="2" id="KW-1185">Reference proteome</keyword>
<name>A0A2V2MYP8_9EURY</name>
<reference evidence="1 2" key="1">
    <citation type="submission" date="2018-05" db="EMBL/GenBank/DDBJ databases">
        <title>Draft genome of Methanospirillum lacunae Ki8-1.</title>
        <authorList>
            <person name="Dueholm M.S."/>
            <person name="Nielsen P.H."/>
            <person name="Bakmann L.F."/>
            <person name="Otzen D.E."/>
        </authorList>
    </citation>
    <scope>NUCLEOTIDE SEQUENCE [LARGE SCALE GENOMIC DNA]</scope>
    <source>
        <strain evidence="1 2">Ki8-1</strain>
    </source>
</reference>